<name>A0ABU5CTM3_9BACI</name>
<keyword evidence="3" id="KW-1185">Reference proteome</keyword>
<organism evidence="2 3">
    <name type="scientific">Paracerasibacillus soli</name>
    <dbReference type="NCBI Taxonomy" id="480284"/>
    <lineage>
        <taxon>Bacteria</taxon>
        <taxon>Bacillati</taxon>
        <taxon>Bacillota</taxon>
        <taxon>Bacilli</taxon>
        <taxon>Bacillales</taxon>
        <taxon>Bacillaceae</taxon>
        <taxon>Paracerasibacillus</taxon>
    </lineage>
</organism>
<sequence>MEPSTAYHIMDWDHIFIIPASIHHVYIPIVLLLMGVNLIGGSWSNFKAKKRPILFLLAFLPTAIYFVIQS</sequence>
<evidence type="ECO:0000256" key="1">
    <source>
        <dbReference type="SAM" id="Phobius"/>
    </source>
</evidence>
<accession>A0ABU5CTM3</accession>
<proteinExistence type="predicted"/>
<evidence type="ECO:0000313" key="2">
    <source>
        <dbReference type="EMBL" id="MDY0409697.1"/>
    </source>
</evidence>
<protein>
    <recommendedName>
        <fullName evidence="4">Cytochrome oxidase subunit I profile domain-containing protein</fullName>
    </recommendedName>
</protein>
<reference evidence="2 3" key="1">
    <citation type="submission" date="2023-10" db="EMBL/GenBank/DDBJ databases">
        <title>Virgibacillus soli CC-YMP-6 genome.</title>
        <authorList>
            <person name="Miliotis G."/>
            <person name="Sengupta P."/>
            <person name="Hameed A."/>
            <person name="Chuvochina M."/>
            <person name="Mcdonagh F."/>
            <person name="Simpson A.C."/>
            <person name="Singh N.K."/>
            <person name="Rekha P.D."/>
            <person name="Raman K."/>
            <person name="Hugenholtz P."/>
            <person name="Venkateswaran K."/>
        </authorList>
    </citation>
    <scope>NUCLEOTIDE SEQUENCE [LARGE SCALE GENOMIC DNA]</scope>
    <source>
        <strain evidence="2 3">CC-YMP-6</strain>
    </source>
</reference>
<evidence type="ECO:0000313" key="3">
    <source>
        <dbReference type="Proteomes" id="UP001275315"/>
    </source>
</evidence>
<gene>
    <name evidence="2" type="ORF">RWD45_15395</name>
</gene>
<dbReference type="RefSeq" id="WP_320380492.1">
    <property type="nucleotide sequence ID" value="NZ_JAWDIQ010000002.1"/>
</dbReference>
<feature type="transmembrane region" description="Helical" evidence="1">
    <location>
        <begin position="52"/>
        <end position="68"/>
    </location>
</feature>
<keyword evidence="1" id="KW-0472">Membrane</keyword>
<keyword evidence="1" id="KW-0812">Transmembrane</keyword>
<keyword evidence="1" id="KW-1133">Transmembrane helix</keyword>
<comment type="caution">
    <text evidence="2">The sequence shown here is derived from an EMBL/GenBank/DDBJ whole genome shotgun (WGS) entry which is preliminary data.</text>
</comment>
<evidence type="ECO:0008006" key="4">
    <source>
        <dbReference type="Google" id="ProtNLM"/>
    </source>
</evidence>
<feature type="transmembrane region" description="Helical" evidence="1">
    <location>
        <begin position="15"/>
        <end position="40"/>
    </location>
</feature>
<dbReference type="EMBL" id="JAWDIQ010000002">
    <property type="protein sequence ID" value="MDY0409697.1"/>
    <property type="molecule type" value="Genomic_DNA"/>
</dbReference>
<dbReference type="Proteomes" id="UP001275315">
    <property type="component" value="Unassembled WGS sequence"/>
</dbReference>